<dbReference type="Gene3D" id="6.10.140.2220">
    <property type="match status" value="1"/>
</dbReference>
<evidence type="ECO:0000256" key="2">
    <source>
        <dbReference type="ARBA" id="ARBA00022771"/>
    </source>
</evidence>
<feature type="domain" description="Tudor" evidence="9">
    <location>
        <begin position="767"/>
        <end position="826"/>
    </location>
</feature>
<accession>A0A9P0BZL9</accession>
<dbReference type="GO" id="GO:0008270">
    <property type="term" value="F:zinc ion binding"/>
    <property type="evidence" value="ECO:0007669"/>
    <property type="project" value="UniProtKB-KW"/>
</dbReference>
<dbReference type="AlphaFoldDB" id="A0A9P0BZL9"/>
<dbReference type="InterPro" id="IPR002893">
    <property type="entry name" value="Znf_MYND"/>
</dbReference>
<dbReference type="InterPro" id="IPR002999">
    <property type="entry name" value="Tudor"/>
</dbReference>
<feature type="compositionally biased region" description="Basic and acidic residues" evidence="7">
    <location>
        <begin position="330"/>
        <end position="348"/>
    </location>
</feature>
<dbReference type="SMART" id="SM00360">
    <property type="entry name" value="RRM"/>
    <property type="match status" value="1"/>
</dbReference>
<dbReference type="EMBL" id="LR824034">
    <property type="protein sequence ID" value="CAH0602398.1"/>
    <property type="molecule type" value="Genomic_DNA"/>
</dbReference>
<dbReference type="PANTHER" id="PTHR22948:SF76">
    <property type="entry name" value="FI20010P1-RELATED"/>
    <property type="match status" value="1"/>
</dbReference>
<dbReference type="Gene3D" id="2.30.30.140">
    <property type="match status" value="2"/>
</dbReference>
<feature type="domain" description="MYND-type" evidence="10">
    <location>
        <begin position="287"/>
        <end position="324"/>
    </location>
</feature>
<evidence type="ECO:0000256" key="3">
    <source>
        <dbReference type="ARBA" id="ARBA00022833"/>
    </source>
</evidence>
<dbReference type="OrthoDB" id="10023235at2759"/>
<feature type="domain" description="Tudor" evidence="9">
    <location>
        <begin position="980"/>
        <end position="1042"/>
    </location>
</feature>
<feature type="region of interest" description="Disordered" evidence="7">
    <location>
        <begin position="1"/>
        <end position="20"/>
    </location>
</feature>
<dbReference type="GO" id="GO:0003723">
    <property type="term" value="F:RNA binding"/>
    <property type="evidence" value="ECO:0007669"/>
    <property type="project" value="UniProtKB-UniRule"/>
</dbReference>
<feature type="compositionally biased region" description="Basic and acidic residues" evidence="7">
    <location>
        <begin position="120"/>
        <end position="156"/>
    </location>
</feature>
<dbReference type="PANTHER" id="PTHR22948">
    <property type="entry name" value="TUDOR DOMAIN CONTAINING PROTEIN"/>
    <property type="match status" value="1"/>
</dbReference>
<evidence type="ECO:0000256" key="4">
    <source>
        <dbReference type="ARBA" id="ARBA00022884"/>
    </source>
</evidence>
<evidence type="ECO:0000256" key="7">
    <source>
        <dbReference type="SAM" id="MobiDB-lite"/>
    </source>
</evidence>
<evidence type="ECO:0000256" key="6">
    <source>
        <dbReference type="PROSITE-ProRule" id="PRU00176"/>
    </source>
</evidence>
<dbReference type="PROSITE" id="PS50304">
    <property type="entry name" value="TUDOR"/>
    <property type="match status" value="2"/>
</dbReference>
<dbReference type="Gene3D" id="2.40.50.90">
    <property type="match status" value="1"/>
</dbReference>
<keyword evidence="3" id="KW-0862">Zinc</keyword>
<dbReference type="InterPro" id="IPR035979">
    <property type="entry name" value="RBD_domain_sf"/>
</dbReference>
<protein>
    <recommendedName>
        <fullName evidence="13">Tudor domain-containing protein 1</fullName>
    </recommendedName>
</protein>
<sequence length="1106" mass="123135">MTGRGRNYSQSNEWDSTRDDYNSSVYDAQYPDEDASGGVNLDHCRLYIKNIPKGLNEEGLRAAFAKFGTLKETYLSKDPQKHYGLVRFETPGEAKLAMMKMNRTEPLRLLINIAHKSKTRGTDNRQRDNRDWQDRSTNDKRERDRMSVSNRDREDSGSVISRGRNSRVQEEIPNGENNMDELLMEDDYGFSDFLDPNLHLELESLKLEQLKVREEQLQCKQRVILLKQAERRPMSQMGSNRCILPDGKIVVRSVNDRDSRDADVSFSAGAGDSHKLPGLQRNAVKQCVACGSPGDAFCAGCGVTPYCSELCQKRDWGERHSKVCHNLARKHGDGARNSRSFVDNEPKKQNNNARASRDFFDDEPRPEPPAPLRRPHQLNGNRREQENDNIPQQQKQSPANNRFMNRFKDKPKQQISKPQEQEQAIPEPAKVTPVKEPQQTRNPMFNKTPMKSPANSVIMNTPVKTPAVVVETKETQNLVPESLPPVTKAPEVIAAPKQAPAPTSVPASAAIKPASVSDVTPTTKLIPKQYLIEKLSIGDTVILSVESQAAAGRSSRGDYICLSMSTQFEAAYQSLCEDFVLDCDQDDTPHKLVPGETLSYFNPEDGGWYRARALNPTTLALLDSGRVVSVTPADKCRKLPSKYEAIPEFCCVLTAKNVEVGSNISCQLVSQSLDSYTLSMSDVDTGAALGEGQLCRWLPAVEYNTVPVIPEVDRPPITNNSRVLLVLASSLQRAFVRPSSADAQRQYNDVLQQVLLSAMKAKPLEDPPRKGETVIAEYSDGNHYRALCRRTNVKQNKYQIEYIEFGNIEVTTLEKLYPCPSELTLASLPALVSAVKLADNATLSQAAEDLVESLKDEEELILTLPNGQSTAPSGSDATLTIAKNKVNLNKKLVEMCTPEWKKIEDSGGDVVETENIMFDQLKYAELPSSCTIQVLDISVLRGGVLSGHDIADPNANKVFNELTDKMAEYCNSELGKEPYLPKPEELCIAQLPPYPQWFRAVFIKAEGGPGSPEARVCYLDYGNLAGVPVALVRKMMRDFLHYPAMGLHVEIRGFPSEPTDEQLARAVEHMQIDDEGRGTLKLTNCVKQTDGMYQVDAPELLQAMRG</sequence>
<evidence type="ECO:0000313" key="12">
    <source>
        <dbReference type="Proteomes" id="UP001154114"/>
    </source>
</evidence>
<evidence type="ECO:0000259" key="8">
    <source>
        <dbReference type="PROSITE" id="PS50102"/>
    </source>
</evidence>
<keyword evidence="2 5" id="KW-0863">Zinc-finger</keyword>
<keyword evidence="4 6" id="KW-0694">RNA-binding</keyword>
<keyword evidence="12" id="KW-1185">Reference proteome</keyword>
<dbReference type="PROSITE" id="PS50865">
    <property type="entry name" value="ZF_MYND_2"/>
    <property type="match status" value="1"/>
</dbReference>
<dbReference type="Pfam" id="PF00567">
    <property type="entry name" value="TUDOR"/>
    <property type="match status" value="2"/>
</dbReference>
<dbReference type="InterPro" id="IPR050621">
    <property type="entry name" value="Tudor_domain_containing"/>
</dbReference>
<keyword evidence="1" id="KW-0479">Metal-binding</keyword>
<feature type="compositionally biased region" description="Polar residues" evidence="7">
    <location>
        <begin position="413"/>
        <end position="422"/>
    </location>
</feature>
<dbReference type="InterPro" id="IPR000504">
    <property type="entry name" value="RRM_dom"/>
</dbReference>
<dbReference type="PROSITE" id="PS50102">
    <property type="entry name" value="RRM"/>
    <property type="match status" value="1"/>
</dbReference>
<feature type="compositionally biased region" description="Polar residues" evidence="7">
    <location>
        <begin position="388"/>
        <end position="403"/>
    </location>
</feature>
<dbReference type="Pfam" id="PF01753">
    <property type="entry name" value="zf-MYND"/>
    <property type="match status" value="1"/>
</dbReference>
<evidence type="ECO:0008006" key="13">
    <source>
        <dbReference type="Google" id="ProtNLM"/>
    </source>
</evidence>
<organism evidence="11 12">
    <name type="scientific">Chrysodeixis includens</name>
    <name type="common">Soybean looper</name>
    <name type="synonym">Pseudoplusia includens</name>
    <dbReference type="NCBI Taxonomy" id="689277"/>
    <lineage>
        <taxon>Eukaryota</taxon>
        <taxon>Metazoa</taxon>
        <taxon>Ecdysozoa</taxon>
        <taxon>Arthropoda</taxon>
        <taxon>Hexapoda</taxon>
        <taxon>Insecta</taxon>
        <taxon>Pterygota</taxon>
        <taxon>Neoptera</taxon>
        <taxon>Endopterygota</taxon>
        <taxon>Lepidoptera</taxon>
        <taxon>Glossata</taxon>
        <taxon>Ditrysia</taxon>
        <taxon>Noctuoidea</taxon>
        <taxon>Noctuidae</taxon>
        <taxon>Plusiinae</taxon>
        <taxon>Chrysodeixis</taxon>
    </lineage>
</organism>
<dbReference type="Proteomes" id="UP001154114">
    <property type="component" value="Chromosome 31"/>
</dbReference>
<dbReference type="InterPro" id="IPR035437">
    <property type="entry name" value="SNase_OB-fold_sf"/>
</dbReference>
<evidence type="ECO:0000313" key="11">
    <source>
        <dbReference type="EMBL" id="CAH0602398.1"/>
    </source>
</evidence>
<dbReference type="InterPro" id="IPR012677">
    <property type="entry name" value="Nucleotide-bd_a/b_plait_sf"/>
</dbReference>
<name>A0A9P0BZL9_CHRIL</name>
<feature type="domain" description="RRM" evidence="8">
    <location>
        <begin position="44"/>
        <end position="116"/>
    </location>
</feature>
<evidence type="ECO:0000259" key="10">
    <source>
        <dbReference type="PROSITE" id="PS50865"/>
    </source>
</evidence>
<feature type="region of interest" description="Disordered" evidence="7">
    <location>
        <begin position="330"/>
        <end position="458"/>
    </location>
</feature>
<proteinExistence type="predicted"/>
<dbReference type="GO" id="GO:0005737">
    <property type="term" value="C:cytoplasm"/>
    <property type="evidence" value="ECO:0007669"/>
    <property type="project" value="UniProtKB-ARBA"/>
</dbReference>
<dbReference type="Pfam" id="PF00076">
    <property type="entry name" value="RRM_1"/>
    <property type="match status" value="1"/>
</dbReference>
<dbReference type="SUPFAM" id="SSF144232">
    <property type="entry name" value="HIT/MYND zinc finger-like"/>
    <property type="match status" value="1"/>
</dbReference>
<dbReference type="SUPFAM" id="SSF63748">
    <property type="entry name" value="Tudor/PWWP/MBT"/>
    <property type="match status" value="2"/>
</dbReference>
<reference evidence="11" key="1">
    <citation type="submission" date="2021-12" db="EMBL/GenBank/DDBJ databases">
        <authorList>
            <person name="King R."/>
        </authorList>
    </citation>
    <scope>NUCLEOTIDE SEQUENCE</scope>
</reference>
<evidence type="ECO:0000256" key="5">
    <source>
        <dbReference type="PROSITE-ProRule" id="PRU00134"/>
    </source>
</evidence>
<feature type="compositionally biased region" description="Basic and acidic residues" evidence="7">
    <location>
        <begin position="355"/>
        <end position="366"/>
    </location>
</feature>
<dbReference type="CDD" id="cd00590">
    <property type="entry name" value="RRM_SF"/>
    <property type="match status" value="1"/>
</dbReference>
<dbReference type="SMART" id="SM00333">
    <property type="entry name" value="TUDOR"/>
    <property type="match status" value="3"/>
</dbReference>
<dbReference type="Gene3D" id="3.30.70.330">
    <property type="match status" value="1"/>
</dbReference>
<evidence type="ECO:0000259" key="9">
    <source>
        <dbReference type="PROSITE" id="PS50304"/>
    </source>
</evidence>
<feature type="region of interest" description="Disordered" evidence="7">
    <location>
        <begin position="114"/>
        <end position="178"/>
    </location>
</feature>
<dbReference type="PROSITE" id="PS01360">
    <property type="entry name" value="ZF_MYND_1"/>
    <property type="match status" value="1"/>
</dbReference>
<evidence type="ECO:0000256" key="1">
    <source>
        <dbReference type="ARBA" id="ARBA00022723"/>
    </source>
</evidence>
<dbReference type="SUPFAM" id="SSF54928">
    <property type="entry name" value="RNA-binding domain, RBD"/>
    <property type="match status" value="1"/>
</dbReference>
<gene>
    <name evidence="11" type="ORF">CINC_LOCUS10032</name>
</gene>